<dbReference type="InterPro" id="IPR004013">
    <property type="entry name" value="PHP_dom"/>
</dbReference>
<dbReference type="SMART" id="SM00481">
    <property type="entry name" value="POLIIIAc"/>
    <property type="match status" value="1"/>
</dbReference>
<gene>
    <name evidence="2" type="ORF">DP107_12555</name>
</gene>
<dbReference type="InterPro" id="IPR003141">
    <property type="entry name" value="Pol/His_phosphatase_N"/>
</dbReference>
<dbReference type="SUPFAM" id="SSF89550">
    <property type="entry name" value="PHP domain-like"/>
    <property type="match status" value="1"/>
</dbReference>
<dbReference type="EMBL" id="QMDX01000008">
    <property type="protein sequence ID" value="TSD13320.1"/>
    <property type="molecule type" value="Genomic_DNA"/>
</dbReference>
<dbReference type="Proteomes" id="UP000319894">
    <property type="component" value="Unassembled WGS sequence"/>
</dbReference>
<dbReference type="InParanoid" id="A0A554N8Q5"/>
<dbReference type="InterPro" id="IPR052018">
    <property type="entry name" value="PHP_domain"/>
</dbReference>
<dbReference type="CDD" id="cd07432">
    <property type="entry name" value="PHP_HisPPase"/>
    <property type="match status" value="1"/>
</dbReference>
<dbReference type="NCBIfam" id="NF038032">
    <property type="entry name" value="CehA_McbA_metalo"/>
    <property type="match status" value="1"/>
</dbReference>
<comment type="caution">
    <text evidence="2">The sequence shown here is derived from an EMBL/GenBank/DDBJ whole genome shotgun (WGS) entry which is preliminary data.</text>
</comment>
<proteinExistence type="predicted"/>
<organism evidence="2 3">
    <name type="scientific">Haloglomus irregulare</name>
    <dbReference type="NCBI Taxonomy" id="2234134"/>
    <lineage>
        <taxon>Archaea</taxon>
        <taxon>Methanobacteriati</taxon>
        <taxon>Methanobacteriota</taxon>
        <taxon>Stenosarchaea group</taxon>
        <taxon>Halobacteria</taxon>
        <taxon>Halobacteriales</taxon>
        <taxon>Natronomonadaceae</taxon>
        <taxon>Haloglomus</taxon>
    </lineage>
</organism>
<feature type="domain" description="Polymerase/histidinol phosphatase N-terminal" evidence="1">
    <location>
        <begin position="8"/>
        <end position="74"/>
    </location>
</feature>
<dbReference type="GO" id="GO:0035312">
    <property type="term" value="F:5'-3' DNA exonuclease activity"/>
    <property type="evidence" value="ECO:0007669"/>
    <property type="project" value="TreeGrafter"/>
</dbReference>
<accession>A0A554N8Q5</accession>
<dbReference type="GO" id="GO:0004534">
    <property type="term" value="F:5'-3' RNA exonuclease activity"/>
    <property type="evidence" value="ECO:0007669"/>
    <property type="project" value="TreeGrafter"/>
</dbReference>
<dbReference type="Gene3D" id="3.20.20.140">
    <property type="entry name" value="Metal-dependent hydrolases"/>
    <property type="match status" value="1"/>
</dbReference>
<dbReference type="AlphaFoldDB" id="A0A554N8Q5"/>
<keyword evidence="3" id="KW-1185">Reference proteome</keyword>
<reference evidence="2 3" key="1">
    <citation type="submission" date="2018-06" db="EMBL/GenBank/DDBJ databases">
        <title>Natronomonas sp. F16-60 a new haloarchaeon isolated from a solar saltern of Isla Cristina, Huelva, Spain.</title>
        <authorList>
            <person name="Duran-Viseras A."/>
            <person name="Sanchez-Porro C."/>
            <person name="Ventosa A."/>
        </authorList>
    </citation>
    <scope>NUCLEOTIDE SEQUENCE [LARGE SCALE GENOMIC DNA]</scope>
    <source>
        <strain evidence="2 3">F16-60</strain>
    </source>
</reference>
<dbReference type="PANTHER" id="PTHR42924:SF3">
    <property type="entry name" value="POLYMERASE_HISTIDINOL PHOSPHATASE N-TERMINAL DOMAIN-CONTAINING PROTEIN"/>
    <property type="match status" value="1"/>
</dbReference>
<dbReference type="Pfam" id="PF02811">
    <property type="entry name" value="PHP"/>
    <property type="match status" value="1"/>
</dbReference>
<evidence type="ECO:0000313" key="3">
    <source>
        <dbReference type="Proteomes" id="UP000319894"/>
    </source>
</evidence>
<evidence type="ECO:0000313" key="2">
    <source>
        <dbReference type="EMBL" id="TSD13320.1"/>
    </source>
</evidence>
<dbReference type="Pfam" id="PF13263">
    <property type="entry name" value="PHP_C"/>
    <property type="match status" value="1"/>
</dbReference>
<dbReference type="OrthoDB" id="50465at2157"/>
<protein>
    <submittedName>
        <fullName evidence="2">Phosphoesterase</fullName>
    </submittedName>
</protein>
<dbReference type="InterPro" id="IPR016195">
    <property type="entry name" value="Pol/histidinol_Pase-like"/>
</dbReference>
<dbReference type="PANTHER" id="PTHR42924">
    <property type="entry name" value="EXONUCLEASE"/>
    <property type="match status" value="1"/>
</dbReference>
<dbReference type="RefSeq" id="WP_144262507.1">
    <property type="nucleotide sequence ID" value="NZ_QMDX01000008.1"/>
</dbReference>
<name>A0A554N8Q5_9EURY</name>
<sequence>MEDESFCVDPHVHSEGSYDGREPVELLLEHAADIGLDCIVVTDHDDIDDSLRAARLAPSYGLVGVPGVEVSTADGHLLAIGVTECPPPGRPLPDTVAAVRAQGGVAVVPHPFQRTRHGVPRRRLAGIDVDGIETYNAWLFTGYRNRRAAAFARRYDHADLAGSDAHRVGTVGRAYTALELPTDGSVTPDDVVAAIRRGDTAVHGRRAPLARCAGHYLKGAARKVRYALRKAPRSAVAAVPGLPGRHG</sequence>
<evidence type="ECO:0000259" key="1">
    <source>
        <dbReference type="SMART" id="SM00481"/>
    </source>
</evidence>